<dbReference type="AlphaFoldDB" id="A0A1A9N5G1"/>
<dbReference type="Proteomes" id="UP000078116">
    <property type="component" value="Unassembled WGS sequence"/>
</dbReference>
<evidence type="ECO:0000313" key="1">
    <source>
        <dbReference type="EMBL" id="OAJ57886.1"/>
    </source>
</evidence>
<dbReference type="Gene3D" id="3.90.1720.70">
    <property type="match status" value="1"/>
</dbReference>
<dbReference type="OrthoDB" id="1262040at2"/>
<evidence type="ECO:0008006" key="5">
    <source>
        <dbReference type="Google" id="ProtNLM"/>
    </source>
</evidence>
<dbReference type="EMBL" id="LXKA01000320">
    <property type="protein sequence ID" value="OAJ57886.1"/>
    <property type="molecule type" value="Genomic_DNA"/>
</dbReference>
<comment type="caution">
    <text evidence="1">The sequence shown here is derived from an EMBL/GenBank/DDBJ whole genome shotgun (WGS) entry which is preliminary data.</text>
</comment>
<dbReference type="EMBL" id="LXJZ01000030">
    <property type="protein sequence ID" value="OAJ63115.1"/>
    <property type="molecule type" value="Genomic_DNA"/>
</dbReference>
<dbReference type="RefSeq" id="WP_064265478.1">
    <property type="nucleotide sequence ID" value="NZ_LXJZ01000030.1"/>
</dbReference>
<keyword evidence="3" id="KW-1185">Reference proteome</keyword>
<dbReference type="Proteomes" id="UP000077961">
    <property type="component" value="Unassembled WGS sequence"/>
</dbReference>
<evidence type="ECO:0000313" key="4">
    <source>
        <dbReference type="Proteomes" id="UP000078116"/>
    </source>
</evidence>
<reference evidence="3 4" key="1">
    <citation type="submission" date="2016-04" db="EMBL/GenBank/DDBJ databases">
        <title>Reclassification of Paraburkholderia panaciterrae (Farh et al. 2015) Dobritsa &amp; Samadpour 2016 as a later homotypic synonym of Paraburkholderia ginsengiterrae (Farh et al. 2015) Dobritsa &amp; Samadpour 2016.</title>
        <authorList>
            <person name="Dobritsa A.P."/>
            <person name="Kutumbaka K."/>
            <person name="Samadpour M."/>
        </authorList>
    </citation>
    <scope>NUCLEOTIDE SEQUENCE [LARGE SCALE GENOMIC DNA]</scope>
    <source>
        <strain evidence="1 4">DCY85</strain>
        <strain evidence="2 3">DCY85-1</strain>
    </source>
</reference>
<sequence>MPNAKTHVQTNTTQGSIKDVQLNVLTFQELWAAYPDEEAPFRDSKTGAVPVYADNQCAIRLSITLHTVGVEMKSFKGEGQIRIDGKRTALRAGEMAQWLKLKPFAGLPSPADITGPGWQDKIKGRTGIVFFSGYWARNTDRAGQTSGDHIDLWNGSTLTSPGFQGRATSFFRFALGISSAWYSDLGKSKQILFWDIK</sequence>
<proteinExistence type="predicted"/>
<evidence type="ECO:0000313" key="2">
    <source>
        <dbReference type="EMBL" id="OAJ63115.1"/>
    </source>
</evidence>
<evidence type="ECO:0000313" key="3">
    <source>
        <dbReference type="Proteomes" id="UP000077961"/>
    </source>
</evidence>
<organism evidence="1 4">
    <name type="scientific">Paraburkholderia ginsengiterrae</name>
    <dbReference type="NCBI Taxonomy" id="1462993"/>
    <lineage>
        <taxon>Bacteria</taxon>
        <taxon>Pseudomonadati</taxon>
        <taxon>Pseudomonadota</taxon>
        <taxon>Betaproteobacteria</taxon>
        <taxon>Burkholderiales</taxon>
        <taxon>Burkholderiaceae</taxon>
        <taxon>Paraburkholderia</taxon>
    </lineage>
</organism>
<accession>A0A1A9N5G1</accession>
<name>A0A1A9N5G1_9BURK</name>
<dbReference type="Pfam" id="PF14113">
    <property type="entry name" value="Tae4"/>
    <property type="match status" value="1"/>
</dbReference>
<dbReference type="InterPro" id="IPR025562">
    <property type="entry name" value="Tae4"/>
</dbReference>
<protein>
    <recommendedName>
        <fullName evidence="5">Type VI secretion system (T6SS) effector Tae4 (Amidase)</fullName>
    </recommendedName>
</protein>
<gene>
    <name evidence="2" type="ORF">A6V36_19990</name>
    <name evidence="1" type="ORF">A6V37_28720</name>
</gene>